<accession>A0ABQ2UU35</accession>
<organism evidence="2 3">
    <name type="scientific">Lentzea flava</name>
    <dbReference type="NCBI Taxonomy" id="103732"/>
    <lineage>
        <taxon>Bacteria</taxon>
        <taxon>Bacillati</taxon>
        <taxon>Actinomycetota</taxon>
        <taxon>Actinomycetes</taxon>
        <taxon>Pseudonocardiales</taxon>
        <taxon>Pseudonocardiaceae</taxon>
        <taxon>Lentzea</taxon>
    </lineage>
</organism>
<dbReference type="EMBL" id="BMRE01000024">
    <property type="protein sequence ID" value="GGU52141.1"/>
    <property type="molecule type" value="Genomic_DNA"/>
</dbReference>
<comment type="caution">
    <text evidence="2">The sequence shown here is derived from an EMBL/GenBank/DDBJ whole genome shotgun (WGS) entry which is preliminary data.</text>
</comment>
<evidence type="ECO:0000313" key="3">
    <source>
        <dbReference type="Proteomes" id="UP000649573"/>
    </source>
</evidence>
<dbReference type="Pfam" id="PF14534">
    <property type="entry name" value="DUF4440"/>
    <property type="match status" value="1"/>
</dbReference>
<sequence>MEIDLLRQLNDQIWHPFRLAYAKLDAPAFLDLYAPELIRAGGPAKQVLGLAEYSDQIEDWFAELANRGSSVTIAFRFVERIASRDLASERGIFQIVSKRSENDERTFYGRFHTCARRTDGRWRICMDYDTDERSATLEEEFLAAVDVDDVEVFGTGAVSDSGA</sequence>
<feature type="domain" description="DUF4440" evidence="1">
    <location>
        <begin position="20"/>
        <end position="124"/>
    </location>
</feature>
<dbReference type="InterPro" id="IPR027843">
    <property type="entry name" value="DUF4440"/>
</dbReference>
<dbReference type="Proteomes" id="UP000649573">
    <property type="component" value="Unassembled WGS sequence"/>
</dbReference>
<reference evidence="3" key="1">
    <citation type="journal article" date="2019" name="Int. J. Syst. Evol. Microbiol.">
        <title>The Global Catalogue of Microorganisms (GCM) 10K type strain sequencing project: providing services to taxonomists for standard genome sequencing and annotation.</title>
        <authorList>
            <consortium name="The Broad Institute Genomics Platform"/>
            <consortium name="The Broad Institute Genome Sequencing Center for Infectious Disease"/>
            <person name="Wu L."/>
            <person name="Ma J."/>
        </authorList>
    </citation>
    <scope>NUCLEOTIDE SEQUENCE [LARGE SCALE GENOMIC DNA]</scope>
    <source>
        <strain evidence="3">JCM 3296</strain>
    </source>
</reference>
<dbReference type="RefSeq" id="WP_189256245.1">
    <property type="nucleotide sequence ID" value="NZ_BMRE01000024.1"/>
</dbReference>
<dbReference type="Gene3D" id="3.10.450.50">
    <property type="match status" value="1"/>
</dbReference>
<keyword evidence="3" id="KW-1185">Reference proteome</keyword>
<evidence type="ECO:0000313" key="2">
    <source>
        <dbReference type="EMBL" id="GGU52141.1"/>
    </source>
</evidence>
<dbReference type="SUPFAM" id="SSF54427">
    <property type="entry name" value="NTF2-like"/>
    <property type="match status" value="1"/>
</dbReference>
<gene>
    <name evidence="2" type="ORF">GCM10010178_51110</name>
</gene>
<dbReference type="InterPro" id="IPR032710">
    <property type="entry name" value="NTF2-like_dom_sf"/>
</dbReference>
<evidence type="ECO:0000259" key="1">
    <source>
        <dbReference type="Pfam" id="PF14534"/>
    </source>
</evidence>
<protein>
    <recommendedName>
        <fullName evidence="1">DUF4440 domain-containing protein</fullName>
    </recommendedName>
</protein>
<name>A0ABQ2UU35_9PSEU</name>
<proteinExistence type="predicted"/>